<gene>
    <name evidence="1" type="ORF">FC43_GL001218</name>
</gene>
<dbReference type="AlphaFoldDB" id="A0A0R1UCC9"/>
<reference evidence="1 2" key="1">
    <citation type="journal article" date="2015" name="Genome Announc.">
        <title>Expanding the biotechnology potential of lactobacilli through comparative genomics of 213 strains and associated genera.</title>
        <authorList>
            <person name="Sun Z."/>
            <person name="Harris H.M."/>
            <person name="McCann A."/>
            <person name="Guo C."/>
            <person name="Argimon S."/>
            <person name="Zhang W."/>
            <person name="Yang X."/>
            <person name="Jeffery I.B."/>
            <person name="Cooney J.C."/>
            <person name="Kagawa T.F."/>
            <person name="Liu W."/>
            <person name="Song Y."/>
            <person name="Salvetti E."/>
            <person name="Wrobel A."/>
            <person name="Rasinkangas P."/>
            <person name="Parkhill J."/>
            <person name="Rea M.C."/>
            <person name="O'Sullivan O."/>
            <person name="Ritari J."/>
            <person name="Douillard F.P."/>
            <person name="Paul Ross R."/>
            <person name="Yang R."/>
            <person name="Briner A.E."/>
            <person name="Felis G.E."/>
            <person name="de Vos W.M."/>
            <person name="Barrangou R."/>
            <person name="Klaenhammer T.R."/>
            <person name="Caufield P.W."/>
            <person name="Cui Y."/>
            <person name="Zhang H."/>
            <person name="O'Toole P.W."/>
        </authorList>
    </citation>
    <scope>NUCLEOTIDE SEQUENCE [LARGE SCALE GENOMIC DNA]</scope>
    <source>
        <strain evidence="1 2">DSM 15946</strain>
    </source>
</reference>
<sequence>MIFKVLASGEVRGVYCHCDGGLDCVGAILNLAYHDPAKVDQLLALGDLLALGMEVKAGPRLPIYEHVIAYHRDYGEPWHDTRYSSYDELYHKLTATGAFWLIDYVYVMKLDQTGHYQWYVAEHQPNDSGKYQAPRLLREAIAERIEQEQAGENDA</sequence>
<accession>A0A0R1UCC9</accession>
<comment type="caution">
    <text evidence="1">The sequence shown here is derived from an EMBL/GenBank/DDBJ whole genome shotgun (WGS) entry which is preliminary data.</text>
</comment>
<evidence type="ECO:0000313" key="1">
    <source>
        <dbReference type="EMBL" id="KRL90878.1"/>
    </source>
</evidence>
<dbReference type="Proteomes" id="UP000050816">
    <property type="component" value="Unassembled WGS sequence"/>
</dbReference>
<organism evidence="1 2">
    <name type="scientific">Limosilactobacillus ingluviei DSM 15946</name>
    <dbReference type="NCBI Taxonomy" id="1423760"/>
    <lineage>
        <taxon>Bacteria</taxon>
        <taxon>Bacillati</taxon>
        <taxon>Bacillota</taxon>
        <taxon>Bacilli</taxon>
        <taxon>Lactobacillales</taxon>
        <taxon>Lactobacillaceae</taxon>
        <taxon>Limosilactobacillus</taxon>
    </lineage>
</organism>
<proteinExistence type="predicted"/>
<dbReference type="PATRIC" id="fig|1423760.3.peg.1287"/>
<protein>
    <submittedName>
        <fullName evidence="1">Uncharacterized protein</fullName>
    </submittedName>
</protein>
<name>A0A0R1UCC9_9LACO</name>
<dbReference type="EMBL" id="AZFK01000025">
    <property type="protein sequence ID" value="KRL90878.1"/>
    <property type="molecule type" value="Genomic_DNA"/>
</dbReference>
<evidence type="ECO:0000313" key="2">
    <source>
        <dbReference type="Proteomes" id="UP000050816"/>
    </source>
</evidence>